<dbReference type="Proteomes" id="UP000295444">
    <property type="component" value="Unassembled WGS sequence"/>
</dbReference>
<keyword evidence="1" id="KW-0812">Transmembrane</keyword>
<evidence type="ECO:0000256" key="1">
    <source>
        <dbReference type="SAM" id="Phobius"/>
    </source>
</evidence>
<dbReference type="AlphaFoldDB" id="A0A4R6S000"/>
<keyword evidence="1" id="KW-0472">Membrane</keyword>
<evidence type="ECO:0000313" key="3">
    <source>
        <dbReference type="Proteomes" id="UP000295444"/>
    </source>
</evidence>
<feature type="transmembrane region" description="Helical" evidence="1">
    <location>
        <begin position="615"/>
        <end position="636"/>
    </location>
</feature>
<dbReference type="OrthoDB" id="5194370at2"/>
<protein>
    <recommendedName>
        <fullName evidence="4">Membrane-associated oxidoreductase</fullName>
    </recommendedName>
</protein>
<keyword evidence="1" id="KW-1133">Transmembrane helix</keyword>
<sequence>MSKRLVLQAARHGEWAELAGRRISAEAVRLVCLDESHLDPRGVRIRGAEVTGMLDLSGVSMAVPLRFDGCTFTDELRVEGASLHELALTDCRLSGGVRANGVHVAHDLDLSGSHVSGAIATAVSANRAAIWLCEAEIGGRLLCHGTRVDGDADRSLFADLLLVRGSIQLLDFVARAEVRLYNAKIHGSIDCTGARVSPGQLAINLANAAVGGSVVLAEMHVNGWIAMSSVRIGAHFVVRDTELHDDGSGVVRRTDKYATGRTPDTVLWAQRLSVNGTVSFESACRTRGRLDFSLGDFGGVRFDSGCVLEAPDDVALDLTNAELRSGLIMHKGVDVAGTVRIEGAAINGNLTLQRISMRRPAGLALLAASSVRVAGDVELEGIHTDGGTLNFRAADLGNNLDASGAVLRNQEGLTLRLLGTRVRGSVRLTSGFSSAGGVELRRSVIEGRLDLRGGEFVRVVPGGPQRLAIDAEWANVQGGMYLGWRRVTSSVSFQASRTTVLADDPDRWPERFVISGMTYERFGSLGPDHDHVWDGRARARWLARQASFDSGAYEQAATVFRQHGRRADAEHLLIMQRKHALREQNSLGRPLGRWLRVAVNRLYGMFGFGYRPGRAGWPLVLLLALVFLIALLPFGANTMRTTDDRGNVYAPTGRVVTIDPADKAADLGPDYVVPAATPARPDACGDGQVRCYNPFFYAVDTVVPLISLNQRSTWYPDSHAAGGWLIELTLDLATLLGWGLSSILVLSAAQLARNV</sequence>
<proteinExistence type="predicted"/>
<reference evidence="2 3" key="1">
    <citation type="submission" date="2019-03" db="EMBL/GenBank/DDBJ databases">
        <title>Genomic Encyclopedia of Type Strains, Phase IV (KMG-IV): sequencing the most valuable type-strain genomes for metagenomic binning, comparative biology and taxonomic classification.</title>
        <authorList>
            <person name="Goeker M."/>
        </authorList>
    </citation>
    <scope>NUCLEOTIDE SEQUENCE [LARGE SCALE GENOMIC DNA]</scope>
    <source>
        <strain evidence="2 3">DSM 45361</strain>
    </source>
</reference>
<keyword evidence="3" id="KW-1185">Reference proteome</keyword>
<dbReference type="EMBL" id="SNXZ01000007">
    <property type="protein sequence ID" value="TDP92819.1"/>
    <property type="molecule type" value="Genomic_DNA"/>
</dbReference>
<name>A0A4R6S000_LABRH</name>
<evidence type="ECO:0008006" key="4">
    <source>
        <dbReference type="Google" id="ProtNLM"/>
    </source>
</evidence>
<dbReference type="RefSeq" id="WP_133853174.1">
    <property type="nucleotide sequence ID" value="NZ_SNXZ01000007.1"/>
</dbReference>
<gene>
    <name evidence="2" type="ORF">EV186_10734</name>
</gene>
<accession>A0A4R6S000</accession>
<evidence type="ECO:0000313" key="2">
    <source>
        <dbReference type="EMBL" id="TDP92819.1"/>
    </source>
</evidence>
<comment type="caution">
    <text evidence="2">The sequence shown here is derived from an EMBL/GenBank/DDBJ whole genome shotgun (WGS) entry which is preliminary data.</text>
</comment>
<organism evidence="2 3">
    <name type="scientific">Labedaea rhizosphaerae</name>
    <dbReference type="NCBI Taxonomy" id="598644"/>
    <lineage>
        <taxon>Bacteria</taxon>
        <taxon>Bacillati</taxon>
        <taxon>Actinomycetota</taxon>
        <taxon>Actinomycetes</taxon>
        <taxon>Pseudonocardiales</taxon>
        <taxon>Pseudonocardiaceae</taxon>
        <taxon>Labedaea</taxon>
    </lineage>
</organism>